<keyword evidence="3" id="KW-1185">Reference proteome</keyword>
<feature type="compositionally biased region" description="Polar residues" evidence="1">
    <location>
        <begin position="75"/>
        <end position="85"/>
    </location>
</feature>
<gene>
    <name evidence="2" type="ORF">Tcan_10965</name>
</gene>
<evidence type="ECO:0000313" key="3">
    <source>
        <dbReference type="Proteomes" id="UP000031036"/>
    </source>
</evidence>
<sequence length="152" mass="16445">MWLQSRKMSADVKSRGAHSKSGDLHKANLVEKNSKSVDKPLKREKGKKKDVKDGKCTEKVLERCETAGRHKKDVTASTNTQPPLESSALSSAYIQLQPCILSRAPSEIAKEGSGEEIESAPVPPAAKNEVNVDSGSASVYFPIHPGYGVESR</sequence>
<evidence type="ECO:0000256" key="1">
    <source>
        <dbReference type="SAM" id="MobiDB-lite"/>
    </source>
</evidence>
<accession>A0A0B2VAL8</accession>
<protein>
    <submittedName>
        <fullName evidence="2">Uncharacterized protein</fullName>
    </submittedName>
</protein>
<organism evidence="2 3">
    <name type="scientific">Toxocara canis</name>
    <name type="common">Canine roundworm</name>
    <dbReference type="NCBI Taxonomy" id="6265"/>
    <lineage>
        <taxon>Eukaryota</taxon>
        <taxon>Metazoa</taxon>
        <taxon>Ecdysozoa</taxon>
        <taxon>Nematoda</taxon>
        <taxon>Chromadorea</taxon>
        <taxon>Rhabditida</taxon>
        <taxon>Spirurina</taxon>
        <taxon>Ascaridomorpha</taxon>
        <taxon>Ascaridoidea</taxon>
        <taxon>Toxocaridae</taxon>
        <taxon>Toxocara</taxon>
    </lineage>
</organism>
<evidence type="ECO:0000313" key="2">
    <source>
        <dbReference type="EMBL" id="KHN80541.1"/>
    </source>
</evidence>
<feature type="region of interest" description="Disordered" evidence="1">
    <location>
        <begin position="66"/>
        <end position="85"/>
    </location>
</feature>
<proteinExistence type="predicted"/>
<feature type="region of interest" description="Disordered" evidence="1">
    <location>
        <begin position="107"/>
        <end position="130"/>
    </location>
</feature>
<comment type="caution">
    <text evidence="2">The sequence shown here is derived from an EMBL/GenBank/DDBJ whole genome shotgun (WGS) entry which is preliminary data.</text>
</comment>
<dbReference type="Proteomes" id="UP000031036">
    <property type="component" value="Unassembled WGS sequence"/>
</dbReference>
<dbReference type="AlphaFoldDB" id="A0A0B2VAL8"/>
<dbReference type="EMBL" id="JPKZ01001731">
    <property type="protein sequence ID" value="KHN80541.1"/>
    <property type="molecule type" value="Genomic_DNA"/>
</dbReference>
<feature type="compositionally biased region" description="Basic and acidic residues" evidence="1">
    <location>
        <begin position="8"/>
        <end position="43"/>
    </location>
</feature>
<reference evidence="2 3" key="1">
    <citation type="submission" date="2014-11" db="EMBL/GenBank/DDBJ databases">
        <title>Genetic blueprint of the zoonotic pathogen Toxocara canis.</title>
        <authorList>
            <person name="Zhu X.-Q."/>
            <person name="Korhonen P.K."/>
            <person name="Cai H."/>
            <person name="Young N.D."/>
            <person name="Nejsum P."/>
            <person name="von Samson-Himmelstjerna G."/>
            <person name="Boag P.R."/>
            <person name="Tan P."/>
            <person name="Li Q."/>
            <person name="Min J."/>
            <person name="Yang Y."/>
            <person name="Wang X."/>
            <person name="Fang X."/>
            <person name="Hall R.S."/>
            <person name="Hofmann A."/>
            <person name="Sternberg P.W."/>
            <person name="Jex A.R."/>
            <person name="Gasser R.B."/>
        </authorList>
    </citation>
    <scope>NUCLEOTIDE SEQUENCE [LARGE SCALE GENOMIC DNA]</scope>
    <source>
        <strain evidence="2">PN_DK_2014</strain>
    </source>
</reference>
<feature type="region of interest" description="Disordered" evidence="1">
    <location>
        <begin position="1"/>
        <end position="55"/>
    </location>
</feature>
<name>A0A0B2VAL8_TOXCA</name>